<evidence type="ECO:0000313" key="3">
    <source>
        <dbReference type="Proteomes" id="UP001487740"/>
    </source>
</evidence>
<keyword evidence="3" id="KW-1185">Reference proteome</keyword>
<dbReference type="AlphaFoldDB" id="A0AAW0SLM0"/>
<dbReference type="Proteomes" id="UP001487740">
    <property type="component" value="Unassembled WGS sequence"/>
</dbReference>
<organism evidence="2 3">
    <name type="scientific">Scylla paramamosain</name>
    <name type="common">Mud crab</name>
    <dbReference type="NCBI Taxonomy" id="85552"/>
    <lineage>
        <taxon>Eukaryota</taxon>
        <taxon>Metazoa</taxon>
        <taxon>Ecdysozoa</taxon>
        <taxon>Arthropoda</taxon>
        <taxon>Crustacea</taxon>
        <taxon>Multicrustacea</taxon>
        <taxon>Malacostraca</taxon>
        <taxon>Eumalacostraca</taxon>
        <taxon>Eucarida</taxon>
        <taxon>Decapoda</taxon>
        <taxon>Pleocyemata</taxon>
        <taxon>Brachyura</taxon>
        <taxon>Eubrachyura</taxon>
        <taxon>Portunoidea</taxon>
        <taxon>Portunidae</taxon>
        <taxon>Portuninae</taxon>
        <taxon>Scylla</taxon>
    </lineage>
</organism>
<sequence length="166" mass="18291">MTRSPRLITPARANPSHPHPAPRQAPSQGIDYAESAYSTLCRSLPAYSTSRHSPRFSSRVSIIKKVAQRGTRIRSDAKLDLGKNRVWLMRLGAVVDAFPCTRVHLKAVVFSTVCGRWPLQVRFSCMALENVDVPSGECCARSAVYDGSGCCCEGFVTDCMFRMPPV</sequence>
<accession>A0AAW0SLM0</accession>
<evidence type="ECO:0000313" key="2">
    <source>
        <dbReference type="EMBL" id="KAK8376258.1"/>
    </source>
</evidence>
<feature type="region of interest" description="Disordered" evidence="1">
    <location>
        <begin position="1"/>
        <end position="28"/>
    </location>
</feature>
<reference evidence="2 3" key="1">
    <citation type="submission" date="2023-03" db="EMBL/GenBank/DDBJ databases">
        <title>High-quality genome of Scylla paramamosain provides insights in environmental adaptation.</title>
        <authorList>
            <person name="Zhang L."/>
        </authorList>
    </citation>
    <scope>NUCLEOTIDE SEQUENCE [LARGE SCALE GENOMIC DNA]</scope>
    <source>
        <strain evidence="2">LZ_2023a</strain>
        <tissue evidence="2">Muscle</tissue>
    </source>
</reference>
<gene>
    <name evidence="2" type="ORF">O3P69_008751</name>
</gene>
<name>A0AAW0SLM0_SCYPA</name>
<evidence type="ECO:0000256" key="1">
    <source>
        <dbReference type="SAM" id="MobiDB-lite"/>
    </source>
</evidence>
<protein>
    <submittedName>
        <fullName evidence="2">Uncharacterized protein</fullName>
    </submittedName>
</protein>
<dbReference type="EMBL" id="JARAKH010000049">
    <property type="protein sequence ID" value="KAK8376258.1"/>
    <property type="molecule type" value="Genomic_DNA"/>
</dbReference>
<comment type="caution">
    <text evidence="2">The sequence shown here is derived from an EMBL/GenBank/DDBJ whole genome shotgun (WGS) entry which is preliminary data.</text>
</comment>
<proteinExistence type="predicted"/>